<sequence>MIPNNNSRKMFLEIVKQLRQLIHDENIPVGGKLPSERELAERLQVGRSTVREALRSLELLGIIETRRGEGTFLSDFRKHQLVELLSTFILQDSRSKKDVHTTMHALEKEAIRTICLTEQLQKQSIWDAFIDKLQEEMFQEDIIREIIIISNNRLGLKIWFLLKQFAGEPYRSLMNVKEKEAWKMLLGNLKVGNEQQAISNYNEWKLLMNRGEIK</sequence>
<protein>
    <submittedName>
        <fullName evidence="5">FadR family transcriptional regulator</fullName>
    </submittedName>
</protein>
<dbReference type="EMBL" id="VDGG01000045">
    <property type="protein sequence ID" value="TQR08436.1"/>
    <property type="molecule type" value="Genomic_DNA"/>
</dbReference>
<comment type="caution">
    <text evidence="5">The sequence shown here is derived from an EMBL/GenBank/DDBJ whole genome shotgun (WGS) entry which is preliminary data.</text>
</comment>
<dbReference type="OrthoDB" id="9799482at2"/>
<dbReference type="PANTHER" id="PTHR43537:SF54">
    <property type="entry name" value="TRANSCRIPTIONAL REGULATOR, GNTR FAMILY"/>
    <property type="match status" value="1"/>
</dbReference>
<keyword evidence="2" id="KW-0238">DNA-binding</keyword>
<dbReference type="PRINTS" id="PR00035">
    <property type="entry name" value="HTHGNTR"/>
</dbReference>
<evidence type="ECO:0000256" key="3">
    <source>
        <dbReference type="ARBA" id="ARBA00023163"/>
    </source>
</evidence>
<dbReference type="InterPro" id="IPR036388">
    <property type="entry name" value="WH-like_DNA-bd_sf"/>
</dbReference>
<dbReference type="GO" id="GO:0003700">
    <property type="term" value="F:DNA-binding transcription factor activity"/>
    <property type="evidence" value="ECO:0007669"/>
    <property type="project" value="InterPro"/>
</dbReference>
<dbReference type="CDD" id="cd07377">
    <property type="entry name" value="WHTH_GntR"/>
    <property type="match status" value="1"/>
</dbReference>
<dbReference type="GO" id="GO:0003677">
    <property type="term" value="F:DNA binding"/>
    <property type="evidence" value="ECO:0007669"/>
    <property type="project" value="UniProtKB-KW"/>
</dbReference>
<dbReference type="SMART" id="SM00345">
    <property type="entry name" value="HTH_GNTR"/>
    <property type="match status" value="1"/>
</dbReference>
<gene>
    <name evidence="5" type="ORF">FG383_16775</name>
</gene>
<keyword evidence="6" id="KW-1185">Reference proteome</keyword>
<dbReference type="Proteomes" id="UP000318937">
    <property type="component" value="Unassembled WGS sequence"/>
</dbReference>
<dbReference type="PANTHER" id="PTHR43537">
    <property type="entry name" value="TRANSCRIPTIONAL REGULATOR, GNTR FAMILY"/>
    <property type="match status" value="1"/>
</dbReference>
<evidence type="ECO:0000313" key="5">
    <source>
        <dbReference type="EMBL" id="TQR08436.1"/>
    </source>
</evidence>
<keyword evidence="1" id="KW-0805">Transcription regulation</keyword>
<evidence type="ECO:0000256" key="1">
    <source>
        <dbReference type="ARBA" id="ARBA00023015"/>
    </source>
</evidence>
<organism evidence="5 6">
    <name type="scientific">Psychrobacillus soli</name>
    <dbReference type="NCBI Taxonomy" id="1543965"/>
    <lineage>
        <taxon>Bacteria</taxon>
        <taxon>Bacillati</taxon>
        <taxon>Bacillota</taxon>
        <taxon>Bacilli</taxon>
        <taxon>Bacillales</taxon>
        <taxon>Bacillaceae</taxon>
        <taxon>Psychrobacillus</taxon>
    </lineage>
</organism>
<reference evidence="5 6" key="1">
    <citation type="submission" date="2019-05" db="EMBL/GenBank/DDBJ databases">
        <title>Psychrobacillus vulpis sp. nov., a new species isolated from feces of a red fox that inhabits in The Tablas de Daimiel Natural Park, Albacete, Spain.</title>
        <authorList>
            <person name="Rodriguez M."/>
            <person name="Reina J.C."/>
            <person name="Bejar V."/>
            <person name="Llamas I."/>
        </authorList>
    </citation>
    <scope>NUCLEOTIDE SEQUENCE [LARGE SCALE GENOMIC DNA]</scope>
    <source>
        <strain evidence="5 6">NHI-2</strain>
    </source>
</reference>
<keyword evidence="3" id="KW-0804">Transcription</keyword>
<dbReference type="InterPro" id="IPR000524">
    <property type="entry name" value="Tscrpt_reg_HTH_GntR"/>
</dbReference>
<dbReference type="RefSeq" id="WP_142608549.1">
    <property type="nucleotide sequence ID" value="NZ_VDGG01000045.1"/>
</dbReference>
<dbReference type="PROSITE" id="PS50949">
    <property type="entry name" value="HTH_GNTR"/>
    <property type="match status" value="1"/>
</dbReference>
<dbReference type="InterPro" id="IPR036390">
    <property type="entry name" value="WH_DNA-bd_sf"/>
</dbReference>
<dbReference type="AlphaFoldDB" id="A0A544STC9"/>
<dbReference type="Pfam" id="PF00392">
    <property type="entry name" value="GntR"/>
    <property type="match status" value="1"/>
</dbReference>
<evidence type="ECO:0000313" key="6">
    <source>
        <dbReference type="Proteomes" id="UP000318937"/>
    </source>
</evidence>
<evidence type="ECO:0000256" key="2">
    <source>
        <dbReference type="ARBA" id="ARBA00023125"/>
    </source>
</evidence>
<proteinExistence type="predicted"/>
<evidence type="ECO:0000259" key="4">
    <source>
        <dbReference type="PROSITE" id="PS50949"/>
    </source>
</evidence>
<dbReference type="SUPFAM" id="SSF46785">
    <property type="entry name" value="Winged helix' DNA-binding domain"/>
    <property type="match status" value="1"/>
</dbReference>
<name>A0A544STC9_9BACI</name>
<dbReference type="Gene3D" id="1.10.10.10">
    <property type="entry name" value="Winged helix-like DNA-binding domain superfamily/Winged helix DNA-binding domain"/>
    <property type="match status" value="1"/>
</dbReference>
<feature type="domain" description="HTH gntR-type" evidence="4">
    <location>
        <begin position="8"/>
        <end position="76"/>
    </location>
</feature>
<accession>A0A544STC9</accession>